<dbReference type="Proteomes" id="UP000887574">
    <property type="component" value="Unplaced"/>
</dbReference>
<feature type="region of interest" description="Disordered" evidence="1">
    <location>
        <begin position="1"/>
        <end position="60"/>
    </location>
</feature>
<sequence length="410" mass="46410">MQKFSDSQLPQNYSHSSASANCSMPSSPPFQLHNKVRVSMDNSSTNSTESTHSSAGGQRIRRVVDINLQLPTPEYAKGSPVMPKRQPEDPMLMALLRNAVKKKSTCLCMRPGDRQGPQRPQHERCETGRVIHPNTYFKQTEKDAYKEQKAKEAVSHPRLDPPIQQLWMATISHAMDSQILHLPPNFRQAFRPEWSSAISMFHNDPRLSDPHLKKFFFRQESLRTPNIQIFHYHCPAQNQDPTVCAKYGCSKRRQRHNHNKNTSMTDRPPLYVDNEADVEDTDGPSCFDDFDFFRPTSFEQLDEEGEGSSESSSVTRTPVDLNSLNAVIHTRSATMTSATIAENAKEDSLKQGSRSRSASRPMLWIAIVLGQAVLSSTTSSSHSLTYPMDRTLIPTTDQDENSRNNTLNYR</sequence>
<evidence type="ECO:0000256" key="1">
    <source>
        <dbReference type="SAM" id="MobiDB-lite"/>
    </source>
</evidence>
<reference evidence="3" key="1">
    <citation type="submission" date="2022-11" db="UniProtKB">
        <authorList>
            <consortium name="WormBaseParasite"/>
        </authorList>
    </citation>
    <scope>IDENTIFICATION</scope>
</reference>
<dbReference type="WBParaSite" id="jg22347">
    <property type="protein sequence ID" value="jg22347"/>
    <property type="gene ID" value="jg22347"/>
</dbReference>
<name>A0A915DRF5_9BILA</name>
<protein>
    <submittedName>
        <fullName evidence="3">Uncharacterized protein</fullName>
    </submittedName>
</protein>
<feature type="region of interest" description="Disordered" evidence="1">
    <location>
        <begin position="379"/>
        <end position="410"/>
    </location>
</feature>
<accession>A0A915DRF5</accession>
<keyword evidence="2" id="KW-1185">Reference proteome</keyword>
<evidence type="ECO:0000313" key="2">
    <source>
        <dbReference type="Proteomes" id="UP000887574"/>
    </source>
</evidence>
<feature type="compositionally biased region" description="Polar residues" evidence="1">
    <location>
        <begin position="1"/>
        <end position="13"/>
    </location>
</feature>
<feature type="compositionally biased region" description="Low complexity" evidence="1">
    <location>
        <begin position="42"/>
        <end position="54"/>
    </location>
</feature>
<organism evidence="2 3">
    <name type="scientific">Ditylenchus dipsaci</name>
    <dbReference type="NCBI Taxonomy" id="166011"/>
    <lineage>
        <taxon>Eukaryota</taxon>
        <taxon>Metazoa</taxon>
        <taxon>Ecdysozoa</taxon>
        <taxon>Nematoda</taxon>
        <taxon>Chromadorea</taxon>
        <taxon>Rhabditida</taxon>
        <taxon>Tylenchina</taxon>
        <taxon>Tylenchomorpha</taxon>
        <taxon>Sphaerularioidea</taxon>
        <taxon>Anguinidae</taxon>
        <taxon>Anguininae</taxon>
        <taxon>Ditylenchus</taxon>
    </lineage>
</organism>
<feature type="compositionally biased region" description="Low complexity" evidence="1">
    <location>
        <begin position="14"/>
        <end position="25"/>
    </location>
</feature>
<dbReference type="AlphaFoldDB" id="A0A915DRF5"/>
<proteinExistence type="predicted"/>
<evidence type="ECO:0000313" key="3">
    <source>
        <dbReference type="WBParaSite" id="jg22347"/>
    </source>
</evidence>